<dbReference type="AlphaFoldDB" id="A0A8J8MPV2"/>
<evidence type="ECO:0000256" key="2">
    <source>
        <dbReference type="ARBA" id="ARBA00022692"/>
    </source>
</evidence>
<feature type="domain" description="ABC-2 type transporter transmembrane" evidence="6">
    <location>
        <begin position="17"/>
        <end position="371"/>
    </location>
</feature>
<keyword evidence="8" id="KW-1185">Reference proteome</keyword>
<feature type="transmembrane region" description="Helical" evidence="5">
    <location>
        <begin position="266"/>
        <end position="288"/>
    </location>
</feature>
<evidence type="ECO:0000259" key="6">
    <source>
        <dbReference type="Pfam" id="PF12698"/>
    </source>
</evidence>
<dbReference type="PANTHER" id="PTHR43027:SF1">
    <property type="entry name" value="DOXORUBICIN RESISTANCE ABC TRANSPORTER PERMEASE PROTEIN DRRC-RELATED"/>
    <property type="match status" value="1"/>
</dbReference>
<feature type="transmembrane region" description="Helical" evidence="5">
    <location>
        <begin position="18"/>
        <end position="37"/>
    </location>
</feature>
<name>A0A8J8MPV2_9FIRM</name>
<evidence type="ECO:0000256" key="3">
    <source>
        <dbReference type="ARBA" id="ARBA00022989"/>
    </source>
</evidence>
<dbReference type="PANTHER" id="PTHR43027">
    <property type="entry name" value="DOXORUBICIN RESISTANCE ABC TRANSPORTER PERMEASE PROTEIN DRRC-RELATED"/>
    <property type="match status" value="1"/>
</dbReference>
<organism evidence="7 8">
    <name type="scientific">Vallitalea pronyensis</name>
    <dbReference type="NCBI Taxonomy" id="1348613"/>
    <lineage>
        <taxon>Bacteria</taxon>
        <taxon>Bacillati</taxon>
        <taxon>Bacillota</taxon>
        <taxon>Clostridia</taxon>
        <taxon>Lachnospirales</taxon>
        <taxon>Vallitaleaceae</taxon>
        <taxon>Vallitalea</taxon>
    </lineage>
</organism>
<feature type="transmembrane region" description="Helical" evidence="5">
    <location>
        <begin position="295"/>
        <end position="316"/>
    </location>
</feature>
<sequence length="380" mass="43093">MLKIIANDLKIFLRDREVLFWAFVLPIVLVVLLGNALKSQFPTRDNINQYFKDITIEYMSHADEQVTQGFESFLNTMQEDMEINYQVTEDMATSIQKVKDKTITIAVEIKSDTEFVVTKNRTFKSDLAETFINLYVEKYNLLQTVQKEGVPAFMQDVYDSFYEQKDYNAYNTFNKITRDMSAMDYYGIANIFAMMFWVTTTVLPVFNHEKKMGLLGRVRIAGIGKSTYILSKYVSITAFLLLEAILLLLFNKYLLNVYIGEDVPRLILLIVSSVLMVSALSTFILAYFTKLDKGIGILNTFIPVVVFLGGGIIPILDFSVDSGLNSIAQYTPLFVQNKSAFALINGGNTAMVNTGLVYNTVLTLVLLVAAVMIFNRKEVR</sequence>
<keyword evidence="2 5" id="KW-0812">Transmembrane</keyword>
<comment type="subcellular location">
    <subcellularLocation>
        <location evidence="1">Membrane</location>
        <topology evidence="1">Multi-pass membrane protein</topology>
    </subcellularLocation>
</comment>
<feature type="transmembrane region" description="Helical" evidence="5">
    <location>
        <begin position="227"/>
        <end position="250"/>
    </location>
</feature>
<dbReference type="EMBL" id="CP058649">
    <property type="protein sequence ID" value="QUI25531.1"/>
    <property type="molecule type" value="Genomic_DNA"/>
</dbReference>
<dbReference type="RefSeq" id="WP_212696235.1">
    <property type="nucleotide sequence ID" value="NZ_CP058649.1"/>
</dbReference>
<evidence type="ECO:0000256" key="1">
    <source>
        <dbReference type="ARBA" id="ARBA00004141"/>
    </source>
</evidence>
<dbReference type="KEGG" id="vpy:HZI73_25980"/>
<protein>
    <submittedName>
        <fullName evidence="7">ABC transporter permease</fullName>
    </submittedName>
</protein>
<feature type="transmembrane region" description="Helical" evidence="5">
    <location>
        <begin position="185"/>
        <end position="206"/>
    </location>
</feature>
<evidence type="ECO:0000313" key="8">
    <source>
        <dbReference type="Proteomes" id="UP000683246"/>
    </source>
</evidence>
<gene>
    <name evidence="7" type="ORF">HZI73_25980</name>
</gene>
<evidence type="ECO:0000313" key="7">
    <source>
        <dbReference type="EMBL" id="QUI25531.1"/>
    </source>
</evidence>
<dbReference type="InterPro" id="IPR013525">
    <property type="entry name" value="ABC2_TM"/>
</dbReference>
<evidence type="ECO:0000256" key="5">
    <source>
        <dbReference type="SAM" id="Phobius"/>
    </source>
</evidence>
<dbReference type="GO" id="GO:0016020">
    <property type="term" value="C:membrane"/>
    <property type="evidence" value="ECO:0007669"/>
    <property type="project" value="UniProtKB-SubCell"/>
</dbReference>
<dbReference type="Proteomes" id="UP000683246">
    <property type="component" value="Chromosome"/>
</dbReference>
<dbReference type="Pfam" id="PF12698">
    <property type="entry name" value="ABC2_membrane_3"/>
    <property type="match status" value="1"/>
</dbReference>
<keyword evidence="3 5" id="KW-1133">Transmembrane helix</keyword>
<keyword evidence="4 5" id="KW-0472">Membrane</keyword>
<reference evidence="7" key="1">
    <citation type="submission" date="2020-07" db="EMBL/GenBank/DDBJ databases">
        <title>Vallitalea pronyensis genome.</title>
        <authorList>
            <person name="Postec A."/>
        </authorList>
    </citation>
    <scope>NUCLEOTIDE SEQUENCE</scope>
    <source>
        <strain evidence="7">FatNI3</strain>
    </source>
</reference>
<proteinExistence type="predicted"/>
<feature type="transmembrane region" description="Helical" evidence="5">
    <location>
        <begin position="356"/>
        <end position="374"/>
    </location>
</feature>
<evidence type="ECO:0000256" key="4">
    <source>
        <dbReference type="ARBA" id="ARBA00023136"/>
    </source>
</evidence>
<dbReference type="GO" id="GO:0140359">
    <property type="term" value="F:ABC-type transporter activity"/>
    <property type="evidence" value="ECO:0007669"/>
    <property type="project" value="InterPro"/>
</dbReference>
<accession>A0A8J8MPV2</accession>
<dbReference type="InterPro" id="IPR052902">
    <property type="entry name" value="ABC-2_transporter"/>
</dbReference>